<dbReference type="Pfam" id="PF13610">
    <property type="entry name" value="DDE_Tnp_IS240"/>
    <property type="match status" value="1"/>
</dbReference>
<dbReference type="GO" id="GO:0003676">
    <property type="term" value="F:nucleic acid binding"/>
    <property type="evidence" value="ECO:0007669"/>
    <property type="project" value="InterPro"/>
</dbReference>
<accession>Q8R6I5</accession>
<dbReference type="eggNOG" id="COG3316">
    <property type="taxonomic scope" value="Bacteria"/>
</dbReference>
<organism evidence="2 8">
    <name type="scientific">Caldanaerobacter subterraneus subsp. tengcongensis (strain DSM 15242 / JCM 11007 / NBRC 100824 / MB4)</name>
    <name type="common">Thermoanaerobacter tengcongensis</name>
    <dbReference type="NCBI Taxonomy" id="273068"/>
    <lineage>
        <taxon>Bacteria</taxon>
        <taxon>Bacillati</taxon>
        <taxon>Bacillota</taxon>
        <taxon>Clostridia</taxon>
        <taxon>Thermoanaerobacterales</taxon>
        <taxon>Thermoanaerobacteraceae</taxon>
        <taxon>Caldanaerobacter</taxon>
    </lineage>
</organism>
<dbReference type="EMBL" id="AE008691">
    <property type="protein sequence ID" value="AAM25620.1"/>
    <property type="molecule type" value="Genomic_DNA"/>
</dbReference>
<dbReference type="Proteomes" id="UP000000555">
    <property type="component" value="Chromosome"/>
</dbReference>
<feature type="domain" description="Integrase catalytic" evidence="1">
    <location>
        <begin position="265"/>
        <end position="440"/>
    </location>
</feature>
<dbReference type="PANTHER" id="PTHR35528">
    <property type="entry name" value="BLL1675 PROTEIN"/>
    <property type="match status" value="1"/>
</dbReference>
<evidence type="ECO:0000259" key="1">
    <source>
        <dbReference type="PROSITE" id="PS50994"/>
    </source>
</evidence>
<keyword evidence="8" id="KW-1185">Reference proteome</keyword>
<dbReference type="PANTHER" id="PTHR35528:SF3">
    <property type="entry name" value="BLL1675 PROTEIN"/>
    <property type="match status" value="1"/>
</dbReference>
<dbReference type="OrthoDB" id="1757919at2"/>
<dbReference type="KEGG" id="tte:TTE1152"/>
<name>Q8R6I5_CALS4</name>
<proteinExistence type="predicted"/>
<dbReference type="STRING" id="273068.TTE0027"/>
<dbReference type="EMBL" id="AE008691">
    <property type="protein sequence ID" value="AAM25757.1"/>
    <property type="molecule type" value="Genomic_DNA"/>
</dbReference>
<evidence type="ECO:0000313" key="4">
    <source>
        <dbReference type="EMBL" id="AAM24455.1"/>
    </source>
</evidence>
<dbReference type="KEGG" id="tte:TTE1226"/>
<dbReference type="KEGG" id="tte:TTE2637"/>
<protein>
    <submittedName>
        <fullName evidence="2">Transposase</fullName>
    </submittedName>
</protein>
<gene>
    <name evidence="2" type="ordered locus">TTE0027</name>
    <name evidence="3" type="ordered locus">TTE1152</name>
    <name evidence="4" type="ordered locus">TTE1226</name>
    <name evidence="5" type="ordered locus">TTE2359</name>
    <name evidence="6" type="ordered locus">TTE2490</name>
    <name evidence="7" type="ordered locus">TTE2637</name>
</gene>
<dbReference type="InterPro" id="IPR032874">
    <property type="entry name" value="DDE_dom"/>
</dbReference>
<dbReference type="Gene3D" id="3.30.420.10">
    <property type="entry name" value="Ribonuclease H-like superfamily/Ribonuclease H"/>
    <property type="match status" value="1"/>
</dbReference>
<reference evidence="2 8" key="1">
    <citation type="journal article" date="2002" name="Genome Res.">
        <title>A complete sequence of the T. tengcongensis genome.</title>
        <authorList>
            <person name="Bao Q."/>
            <person name="Tian Y."/>
            <person name="Li W."/>
            <person name="Xu Z."/>
            <person name="Xuan Z."/>
            <person name="Hu S."/>
            <person name="Dong W."/>
            <person name="Yang J."/>
            <person name="Chen Y."/>
            <person name="Xue Y."/>
            <person name="Xu Y."/>
            <person name="Lai X."/>
            <person name="Huang L."/>
            <person name="Dong X."/>
            <person name="Ma Y."/>
            <person name="Ling L."/>
            <person name="Tan H."/>
            <person name="Chen R."/>
            <person name="Wang J."/>
            <person name="Yu J."/>
            <person name="Yang H."/>
        </authorList>
    </citation>
    <scope>NUCLEOTIDE SEQUENCE [LARGE SCALE GENOMIC DNA]</scope>
    <source>
        <strain evidence="8">DSM 15242 / JCM 11007 / NBRC 100824 / MB4</strain>
        <strain evidence="2">MB4</strain>
    </source>
</reference>
<dbReference type="InterPro" id="IPR012337">
    <property type="entry name" value="RNaseH-like_sf"/>
</dbReference>
<dbReference type="KEGG" id="tte:TTE0027"/>
<evidence type="ECO:0000313" key="7">
    <source>
        <dbReference type="EMBL" id="AAM25757.1"/>
    </source>
</evidence>
<dbReference type="KEGG" id="tte:TTE2359"/>
<evidence type="ECO:0000313" key="5">
    <source>
        <dbReference type="EMBL" id="AAM25498.1"/>
    </source>
</evidence>
<evidence type="ECO:0000313" key="8">
    <source>
        <dbReference type="Proteomes" id="UP000000555"/>
    </source>
</evidence>
<dbReference type="EMBL" id="AE008691">
    <property type="protein sequence ID" value="AAM24455.1"/>
    <property type="molecule type" value="Genomic_DNA"/>
</dbReference>
<dbReference type="AlphaFoldDB" id="Q8R6I5"/>
<dbReference type="InterPro" id="IPR024064">
    <property type="entry name" value="FdhE-like_sf"/>
</dbReference>
<evidence type="ECO:0000313" key="3">
    <source>
        <dbReference type="EMBL" id="AAM24384.1"/>
    </source>
</evidence>
<evidence type="ECO:0000313" key="6">
    <source>
        <dbReference type="EMBL" id="AAM25620.1"/>
    </source>
</evidence>
<dbReference type="InterPro" id="IPR036397">
    <property type="entry name" value="RNaseH_sf"/>
</dbReference>
<evidence type="ECO:0000313" key="2">
    <source>
        <dbReference type="EMBL" id="AAM23343.1"/>
    </source>
</evidence>
<dbReference type="EMBL" id="AE008691">
    <property type="protein sequence ID" value="AAM24384.1"/>
    <property type="molecule type" value="Genomic_DNA"/>
</dbReference>
<dbReference type="InterPro" id="IPR052183">
    <property type="entry name" value="IS_Transposase"/>
</dbReference>
<dbReference type="PROSITE" id="PS50994">
    <property type="entry name" value="INTEGRASE"/>
    <property type="match status" value="1"/>
</dbReference>
<dbReference type="SUPFAM" id="SSF53098">
    <property type="entry name" value="Ribonuclease H-like"/>
    <property type="match status" value="1"/>
</dbReference>
<sequence>MFRQLLPVFLLTHLLNFLLKISLFALKHFKVDIQPPVDLQPSGYKVLSPLEDPLPLVEKVVEKKDYKKILAEAEAQGKPISHVRRIKPLCVDVDKCPVCGAPPDYLYSFGKDPDGFQKLQCKVCKHQWAPGKPAPKKSRPTYRCPFCGSALIQDKTRKNFTVFKCRNDNCPKWLNHRKRYRFRAFDVDFDELSSSSPNAAPVNLAKSHFSPFLIAQTVNLYVGLGLSLRQTVSALQHIWQVQLSHQTIQNWVVSLASKLAPLVKSINLPLSGLVVIDETYIKVKGKWHYLFTACDGLRGFIISQHLSPHRDALAALTILKEVIDRYNNREFILVTDKAPIYDVAVHFASVFFGANIRHRPVLGISPPPGGDSHTYRPYKNRLERLFGSYKAHYKRHKSFSSFEGAIAHALLYQLYYNHLKPHEASDGKVLAPLKDKHGHQVDNWAKLIQWFVELN</sequence>
<dbReference type="GO" id="GO:0015074">
    <property type="term" value="P:DNA integration"/>
    <property type="evidence" value="ECO:0007669"/>
    <property type="project" value="InterPro"/>
</dbReference>
<dbReference type="SUPFAM" id="SSF144020">
    <property type="entry name" value="FdhE-like"/>
    <property type="match status" value="1"/>
</dbReference>
<dbReference type="EMBL" id="AE008691">
    <property type="protein sequence ID" value="AAM23343.1"/>
    <property type="molecule type" value="Genomic_DNA"/>
</dbReference>
<dbReference type="KEGG" id="tte:TTE2490"/>
<dbReference type="InterPro" id="IPR001584">
    <property type="entry name" value="Integrase_cat-core"/>
</dbReference>
<dbReference type="RefSeq" id="WP_011024557.1">
    <property type="nucleotide sequence ID" value="NC_003869.1"/>
</dbReference>
<dbReference type="HOGENOM" id="CLU_050362_0_0_9"/>
<dbReference type="eggNOG" id="COG3677">
    <property type="taxonomic scope" value="Bacteria"/>
</dbReference>
<dbReference type="EMBL" id="AE008691">
    <property type="protein sequence ID" value="AAM25498.1"/>
    <property type="molecule type" value="Genomic_DNA"/>
</dbReference>